<reference evidence="1 2" key="1">
    <citation type="journal article" date="2019" name="Sci. Rep.">
        <title>A high-quality genome of Eragrostis curvula grass provides insights into Poaceae evolution and supports new strategies to enhance forage quality.</title>
        <authorList>
            <person name="Carballo J."/>
            <person name="Santos B.A.C.M."/>
            <person name="Zappacosta D."/>
            <person name="Garbus I."/>
            <person name="Selva J.P."/>
            <person name="Gallo C.A."/>
            <person name="Diaz A."/>
            <person name="Albertini E."/>
            <person name="Caccamo M."/>
            <person name="Echenique V."/>
        </authorList>
    </citation>
    <scope>NUCLEOTIDE SEQUENCE [LARGE SCALE GENOMIC DNA]</scope>
    <source>
        <strain evidence="2">cv. Victoria</strain>
        <tissue evidence="1">Leaf</tissue>
    </source>
</reference>
<proteinExistence type="predicted"/>
<comment type="caution">
    <text evidence="1">The sequence shown here is derived from an EMBL/GenBank/DDBJ whole genome shotgun (WGS) entry which is preliminary data.</text>
</comment>
<evidence type="ECO:0000313" key="2">
    <source>
        <dbReference type="Proteomes" id="UP000324897"/>
    </source>
</evidence>
<dbReference type="Proteomes" id="UP000324897">
    <property type="component" value="Chromosome 7"/>
</dbReference>
<dbReference type="Gramene" id="TVU18131">
    <property type="protein sequence ID" value="TVU18131"/>
    <property type="gene ID" value="EJB05_34204"/>
</dbReference>
<dbReference type="EMBL" id="RWGY01000029">
    <property type="protein sequence ID" value="TVU18131.1"/>
    <property type="molecule type" value="Genomic_DNA"/>
</dbReference>
<feature type="non-terminal residue" evidence="1">
    <location>
        <position position="1"/>
    </location>
</feature>
<keyword evidence="2" id="KW-1185">Reference proteome</keyword>
<protein>
    <submittedName>
        <fullName evidence="1">Uncharacterized protein</fullName>
    </submittedName>
</protein>
<evidence type="ECO:0000313" key="1">
    <source>
        <dbReference type="EMBL" id="TVU18131.1"/>
    </source>
</evidence>
<sequence length="107" mass="11236">MDSILTLPRRFSLCSGRRQASSRASRIPSTCTPAAAKPPCVGVASPVPLPSSARRLPTLRCSCSYGMVGEPDAAGHSYSLRPVRHYVSPSGATVAHGYCTFQAEGIS</sequence>
<accession>A0A5J9U4T3</accession>
<organism evidence="1 2">
    <name type="scientific">Eragrostis curvula</name>
    <name type="common">weeping love grass</name>
    <dbReference type="NCBI Taxonomy" id="38414"/>
    <lineage>
        <taxon>Eukaryota</taxon>
        <taxon>Viridiplantae</taxon>
        <taxon>Streptophyta</taxon>
        <taxon>Embryophyta</taxon>
        <taxon>Tracheophyta</taxon>
        <taxon>Spermatophyta</taxon>
        <taxon>Magnoliopsida</taxon>
        <taxon>Liliopsida</taxon>
        <taxon>Poales</taxon>
        <taxon>Poaceae</taxon>
        <taxon>PACMAD clade</taxon>
        <taxon>Chloridoideae</taxon>
        <taxon>Eragrostideae</taxon>
        <taxon>Eragrostidinae</taxon>
        <taxon>Eragrostis</taxon>
    </lineage>
</organism>
<dbReference type="AlphaFoldDB" id="A0A5J9U4T3"/>
<gene>
    <name evidence="1" type="ORF">EJB05_34204</name>
</gene>
<name>A0A5J9U4T3_9POAL</name>